<dbReference type="GO" id="GO:0050660">
    <property type="term" value="F:flavin adenine dinucleotide binding"/>
    <property type="evidence" value="ECO:0007669"/>
    <property type="project" value="UniProtKB-UniRule"/>
</dbReference>
<feature type="binding site" evidence="6">
    <location>
        <position position="39"/>
    </location>
    <ligand>
        <name>FAD</name>
        <dbReference type="ChEBI" id="CHEBI:57692"/>
    </ligand>
</feature>
<protein>
    <recommendedName>
        <fullName evidence="6">Ferredoxin--NADP reductase</fullName>
        <shortName evidence="6">FNR</shortName>
        <shortName evidence="6">Fd-NADP(+) reductase</shortName>
        <ecNumber evidence="6">1.18.1.2</ecNumber>
    </recommendedName>
</protein>
<evidence type="ECO:0000256" key="4">
    <source>
        <dbReference type="ARBA" id="ARBA00022857"/>
    </source>
</evidence>
<dbReference type="InterPro" id="IPR036188">
    <property type="entry name" value="FAD/NAD-bd_sf"/>
</dbReference>
<feature type="domain" description="FAD/NAD(P)-binding" evidence="7">
    <location>
        <begin position="3"/>
        <end position="300"/>
    </location>
</feature>
<dbReference type="PRINTS" id="PR00469">
    <property type="entry name" value="PNDRDTASEII"/>
</dbReference>
<dbReference type="InterPro" id="IPR022890">
    <property type="entry name" value="Fd--NADP_Rdtase_type_2"/>
</dbReference>
<dbReference type="RefSeq" id="WP_166034397.1">
    <property type="nucleotide sequence ID" value="NZ_CP049887.1"/>
</dbReference>
<dbReference type="KEGG" id="vhy:G7082_06970"/>
<dbReference type="AlphaFoldDB" id="A0A6G8ATF4"/>
<gene>
    <name evidence="8" type="ORF">G7082_06970</name>
</gene>
<evidence type="ECO:0000256" key="6">
    <source>
        <dbReference type="HAMAP-Rule" id="MF_01685"/>
    </source>
</evidence>
<comment type="caution">
    <text evidence="6">Lacks conserved residue(s) required for the propagation of feature annotation.</text>
</comment>
<feature type="binding site" evidence="6">
    <location>
        <position position="325"/>
    </location>
    <ligand>
        <name>FAD</name>
        <dbReference type="ChEBI" id="CHEBI:57692"/>
    </ligand>
</feature>
<evidence type="ECO:0000256" key="2">
    <source>
        <dbReference type="ARBA" id="ARBA00022630"/>
    </source>
</evidence>
<keyword evidence="4 6" id="KW-0521">NADP</keyword>
<comment type="catalytic activity">
    <reaction evidence="6">
        <text>2 reduced [2Fe-2S]-[ferredoxin] + NADP(+) + H(+) = 2 oxidized [2Fe-2S]-[ferredoxin] + NADPH</text>
        <dbReference type="Rhea" id="RHEA:20125"/>
        <dbReference type="Rhea" id="RHEA-COMP:10000"/>
        <dbReference type="Rhea" id="RHEA-COMP:10001"/>
        <dbReference type="ChEBI" id="CHEBI:15378"/>
        <dbReference type="ChEBI" id="CHEBI:33737"/>
        <dbReference type="ChEBI" id="CHEBI:33738"/>
        <dbReference type="ChEBI" id="CHEBI:57783"/>
        <dbReference type="ChEBI" id="CHEBI:58349"/>
        <dbReference type="EC" id="1.18.1.2"/>
    </reaction>
</comment>
<comment type="subunit">
    <text evidence="1 6">Homodimer.</text>
</comment>
<organism evidence="8 9">
    <name type="scientific">Vagococcus hydrophili</name>
    <dbReference type="NCBI Taxonomy" id="2714947"/>
    <lineage>
        <taxon>Bacteria</taxon>
        <taxon>Bacillati</taxon>
        <taxon>Bacillota</taxon>
        <taxon>Bacilli</taxon>
        <taxon>Lactobacillales</taxon>
        <taxon>Enterococcaceae</taxon>
        <taxon>Vagococcus</taxon>
    </lineage>
</organism>
<keyword evidence="3 6" id="KW-0274">FAD</keyword>
<accession>A0A6G8ATF4</accession>
<evidence type="ECO:0000313" key="9">
    <source>
        <dbReference type="Proteomes" id="UP000501747"/>
    </source>
</evidence>
<name>A0A6G8ATF4_9ENTE</name>
<feature type="binding site" evidence="6">
    <location>
        <position position="31"/>
    </location>
    <ligand>
        <name>FAD</name>
        <dbReference type="ChEBI" id="CHEBI:57692"/>
    </ligand>
</feature>
<dbReference type="Pfam" id="PF07992">
    <property type="entry name" value="Pyr_redox_2"/>
    <property type="match status" value="1"/>
</dbReference>
<dbReference type="HAMAP" id="MF_01685">
    <property type="entry name" value="FENR2"/>
    <property type="match status" value="1"/>
</dbReference>
<dbReference type="EMBL" id="CP049887">
    <property type="protein sequence ID" value="QIL48249.1"/>
    <property type="molecule type" value="Genomic_DNA"/>
</dbReference>
<feature type="binding site" evidence="6">
    <location>
        <position position="83"/>
    </location>
    <ligand>
        <name>FAD</name>
        <dbReference type="ChEBI" id="CHEBI:57692"/>
    </ligand>
</feature>
<dbReference type="InterPro" id="IPR050097">
    <property type="entry name" value="Ferredoxin-NADP_redctase_2"/>
</dbReference>
<reference evidence="8 9" key="1">
    <citation type="submission" date="2020-03" db="EMBL/GenBank/DDBJ databases">
        <title>Vagococcus sp. nov., isolated from beetles.</title>
        <authorList>
            <person name="Hyun D.-W."/>
            <person name="Bae J.-W."/>
        </authorList>
    </citation>
    <scope>NUCLEOTIDE SEQUENCE [LARGE SCALE GENOMIC DNA]</scope>
    <source>
        <strain evidence="8 9">HDW17B</strain>
    </source>
</reference>
<comment type="similarity">
    <text evidence="6">Belongs to the ferredoxin--NADP reductase type 2 family.</text>
</comment>
<comment type="cofactor">
    <cofactor evidence="6">
        <name>FAD</name>
        <dbReference type="ChEBI" id="CHEBI:57692"/>
    </cofactor>
    <text evidence="6">Binds 1 FAD per subunit.</text>
</comment>
<dbReference type="EC" id="1.18.1.2" evidence="6"/>
<dbReference type="InterPro" id="IPR023753">
    <property type="entry name" value="FAD/NAD-binding_dom"/>
</dbReference>
<proteinExistence type="inferred from homology"/>
<dbReference type="PANTHER" id="PTHR48105">
    <property type="entry name" value="THIOREDOXIN REDUCTASE 1-RELATED-RELATED"/>
    <property type="match status" value="1"/>
</dbReference>
<evidence type="ECO:0000256" key="3">
    <source>
        <dbReference type="ARBA" id="ARBA00022827"/>
    </source>
</evidence>
<dbReference type="SUPFAM" id="SSF51905">
    <property type="entry name" value="FAD/NAD(P)-binding domain"/>
    <property type="match status" value="1"/>
</dbReference>
<keyword evidence="9" id="KW-1185">Reference proteome</keyword>
<dbReference type="GO" id="GO:0050661">
    <property type="term" value="F:NADP binding"/>
    <property type="evidence" value="ECO:0007669"/>
    <property type="project" value="UniProtKB-UniRule"/>
</dbReference>
<dbReference type="Gene3D" id="3.50.50.60">
    <property type="entry name" value="FAD/NAD(P)-binding domain"/>
    <property type="match status" value="2"/>
</dbReference>
<evidence type="ECO:0000256" key="5">
    <source>
        <dbReference type="ARBA" id="ARBA00023002"/>
    </source>
</evidence>
<dbReference type="GO" id="GO:0004324">
    <property type="term" value="F:ferredoxin-NADP+ reductase activity"/>
    <property type="evidence" value="ECO:0007669"/>
    <property type="project" value="UniProtKB-UniRule"/>
</dbReference>
<keyword evidence="2 6" id="KW-0285">Flavoprotein</keyword>
<evidence type="ECO:0000313" key="8">
    <source>
        <dbReference type="EMBL" id="QIL48249.1"/>
    </source>
</evidence>
<feature type="binding site" evidence="6">
    <location>
        <position position="284"/>
    </location>
    <ligand>
        <name>FAD</name>
        <dbReference type="ChEBI" id="CHEBI:57692"/>
    </ligand>
</feature>
<evidence type="ECO:0000259" key="7">
    <source>
        <dbReference type="Pfam" id="PF07992"/>
    </source>
</evidence>
<dbReference type="Proteomes" id="UP000501747">
    <property type="component" value="Chromosome"/>
</dbReference>
<evidence type="ECO:0000256" key="1">
    <source>
        <dbReference type="ARBA" id="ARBA00011738"/>
    </source>
</evidence>
<feature type="binding site" evidence="6">
    <location>
        <position position="43"/>
    </location>
    <ligand>
        <name>FAD</name>
        <dbReference type="ChEBI" id="CHEBI:57692"/>
    </ligand>
</feature>
<keyword evidence="5 6" id="KW-0560">Oxidoreductase</keyword>
<sequence length="340" mass="37517">MLDVIIVGGGPAGLYSAFYCGLRGLDVTVVEAQEYLGGKLNVYKEKLIWDIGGVTPMKAGEIIASLEEQSQTFEPKIITGKSVVEIKENQDSVSVVTEDDKEYVAKTVILATGTGIVKPKRLPFSYSTSFEKTNLHYEVKDIKKFKNKKVMISGGNDSAVQWAKTLSDVAEHVYLVYRKDLFRGYEIEVQEVLSHEKITCLTEMEITGLQTEDNYSISVVEVTENVTGKQQDFIIDELLVCHGFEKNNPLVKAENNSLALIDDIFFEATEKGQTSVKNIFVAGDAASYEGKVKLIAGAFHDAVNASNGVKVMVDPAASDRGQVSSHHDVLKERHLEKVKK</sequence>
<dbReference type="PRINTS" id="PR00368">
    <property type="entry name" value="FADPNR"/>
</dbReference>